<dbReference type="Proteomes" id="UP000095300">
    <property type="component" value="Unassembled WGS sequence"/>
</dbReference>
<dbReference type="SUPFAM" id="SSF53850">
    <property type="entry name" value="Periplasmic binding protein-like II"/>
    <property type="match status" value="1"/>
</dbReference>
<keyword evidence="6" id="KW-0675">Receptor</keyword>
<feature type="chain" id="PRO_5009327950" description="Ionotropic receptor" evidence="9">
    <location>
        <begin position="23"/>
        <end position="615"/>
    </location>
</feature>
<evidence type="ECO:0000256" key="3">
    <source>
        <dbReference type="ARBA" id="ARBA00022692"/>
    </source>
</evidence>
<organism evidence="10 11">
    <name type="scientific">Stomoxys calcitrans</name>
    <name type="common">Stable fly</name>
    <name type="synonym">Conops calcitrans</name>
    <dbReference type="NCBI Taxonomy" id="35570"/>
    <lineage>
        <taxon>Eukaryota</taxon>
        <taxon>Metazoa</taxon>
        <taxon>Ecdysozoa</taxon>
        <taxon>Arthropoda</taxon>
        <taxon>Hexapoda</taxon>
        <taxon>Insecta</taxon>
        <taxon>Pterygota</taxon>
        <taxon>Neoptera</taxon>
        <taxon>Endopterygota</taxon>
        <taxon>Diptera</taxon>
        <taxon>Brachycera</taxon>
        <taxon>Muscomorpha</taxon>
        <taxon>Muscoidea</taxon>
        <taxon>Muscidae</taxon>
        <taxon>Stomoxys</taxon>
    </lineage>
</organism>
<dbReference type="GO" id="GO:0005886">
    <property type="term" value="C:plasma membrane"/>
    <property type="evidence" value="ECO:0007669"/>
    <property type="project" value="UniProtKB-SubCell"/>
</dbReference>
<keyword evidence="11" id="KW-1185">Reference proteome</keyword>
<dbReference type="VEuPathDB" id="VectorBase:SCAU015086"/>
<feature type="transmembrane region" description="Helical" evidence="8">
    <location>
        <begin position="585"/>
        <end position="608"/>
    </location>
</feature>
<name>A0A1I8Q9F5_STOCA</name>
<feature type="transmembrane region" description="Helical" evidence="8">
    <location>
        <begin position="337"/>
        <end position="360"/>
    </location>
</feature>
<keyword evidence="3 8" id="KW-0812">Transmembrane</keyword>
<dbReference type="PANTHER" id="PTHR42643">
    <property type="entry name" value="IONOTROPIC RECEPTOR 20A-RELATED"/>
    <property type="match status" value="1"/>
</dbReference>
<keyword evidence="7" id="KW-0325">Glycoprotein</keyword>
<evidence type="ECO:0000256" key="6">
    <source>
        <dbReference type="ARBA" id="ARBA00023170"/>
    </source>
</evidence>
<accession>A0A1I8Q9F5</accession>
<keyword evidence="4 8" id="KW-1133">Transmembrane helix</keyword>
<dbReference type="AlphaFoldDB" id="A0A1I8Q9F5"/>
<dbReference type="PANTHER" id="PTHR42643:SF41">
    <property type="entry name" value="IONOTROPIC RECEPTOR 20A-RELATED"/>
    <property type="match status" value="1"/>
</dbReference>
<evidence type="ECO:0000256" key="7">
    <source>
        <dbReference type="ARBA" id="ARBA00023180"/>
    </source>
</evidence>
<evidence type="ECO:0000256" key="5">
    <source>
        <dbReference type="ARBA" id="ARBA00023136"/>
    </source>
</evidence>
<evidence type="ECO:0000256" key="9">
    <source>
        <dbReference type="SAM" id="SignalP"/>
    </source>
</evidence>
<sequence>MYRALSLMAVLYGAFLRHCISSQRIKTHSVYFPNTSLVDPEFDYESLLNAIQQEKSFDSVLLLHQPSHHQGKMLEIFLKYQAAKMPKLIIEGHDLQLRYMAIFNSEILAVVLTTGQMDERLMHTLAQTMDYMRQTRILMVATNISDINQFKDNILKLCDNYRMTNVIMSLQTSNHSKHITTVFHKLKPYPSYHWQRLTLSPHNKDPFYPQEWLNLQNRTLVTYPDQFPPISMVFYDHRGKLQISGYAGLLVLAFAQHYNANLQYIKPLEEGKWVHFFDIANMVADGLLDLPMSVIDTISVPMLNMSCPVVVNKSFFMVPLSTPFTIREIFTLLMNGYFFGSIIVMSLLLSIVHTLTDLFFEGTLEYMNFLINSKVMPGVLGQSFVERVTKLIGLRMIYFFIGFVGLNISTQFSANIHSLFTSPPYHRQLEKLSDLEHSPVKILMEKTDATLLYEWVGKHRSIVTITENSTFFVDAMRNLNTSYGYIIESELWDMYNRRQEYFRRKVFHIPPGMRYIDMLHWNLRLQYNSVYKEAIDQFIYRAYETGLMNAWMTQTYLDMSKMKRVPMYDPYQQKQSGVLRVNDFFWVWILLVIGLFDGFVVFLMELLIHHCCLKN</sequence>
<keyword evidence="9" id="KW-0732">Signal</keyword>
<evidence type="ECO:0000256" key="2">
    <source>
        <dbReference type="ARBA" id="ARBA00022475"/>
    </source>
</evidence>
<reference evidence="10" key="1">
    <citation type="submission" date="2020-05" db="UniProtKB">
        <authorList>
            <consortium name="EnsemblMetazoa"/>
        </authorList>
    </citation>
    <scope>IDENTIFICATION</scope>
    <source>
        <strain evidence="10">USDA</strain>
    </source>
</reference>
<evidence type="ECO:0000256" key="4">
    <source>
        <dbReference type="ARBA" id="ARBA00022989"/>
    </source>
</evidence>
<evidence type="ECO:0000256" key="8">
    <source>
        <dbReference type="SAM" id="Phobius"/>
    </source>
</evidence>
<protein>
    <recommendedName>
        <fullName evidence="12">Ionotropic receptor</fullName>
    </recommendedName>
</protein>
<comment type="subcellular location">
    <subcellularLocation>
        <location evidence="1">Cell membrane</location>
        <topology evidence="1">Multi-pass membrane protein</topology>
    </subcellularLocation>
</comment>
<feature type="signal peptide" evidence="9">
    <location>
        <begin position="1"/>
        <end position="22"/>
    </location>
</feature>
<keyword evidence="5 8" id="KW-0472">Membrane</keyword>
<evidence type="ECO:0000313" key="11">
    <source>
        <dbReference type="Proteomes" id="UP000095300"/>
    </source>
</evidence>
<feature type="transmembrane region" description="Helical" evidence="8">
    <location>
        <begin position="396"/>
        <end position="414"/>
    </location>
</feature>
<gene>
    <name evidence="10" type="primary">106087516</name>
</gene>
<proteinExistence type="predicted"/>
<evidence type="ECO:0000313" key="10">
    <source>
        <dbReference type="EnsemblMetazoa" id="SCAU015086-PA"/>
    </source>
</evidence>
<evidence type="ECO:0000256" key="1">
    <source>
        <dbReference type="ARBA" id="ARBA00004651"/>
    </source>
</evidence>
<dbReference type="InterPro" id="IPR052192">
    <property type="entry name" value="Insect_Ionotropic_Sensory_Rcpt"/>
</dbReference>
<dbReference type="EnsemblMetazoa" id="SCAU015086-RA">
    <property type="protein sequence ID" value="SCAU015086-PA"/>
    <property type="gene ID" value="SCAU015086"/>
</dbReference>
<keyword evidence="2" id="KW-1003">Cell membrane</keyword>
<evidence type="ECO:0008006" key="12">
    <source>
        <dbReference type="Google" id="ProtNLM"/>
    </source>
</evidence>